<dbReference type="InterPro" id="IPR003378">
    <property type="entry name" value="Fringe-like_glycosylTrfase"/>
</dbReference>
<evidence type="ECO:0000256" key="9">
    <source>
        <dbReference type="ARBA" id="ARBA00037847"/>
    </source>
</evidence>
<proteinExistence type="inferred from homology"/>
<dbReference type="AlphaFoldDB" id="A0A6J1MDJ5"/>
<dbReference type="GO" id="GO:0016020">
    <property type="term" value="C:membrane"/>
    <property type="evidence" value="ECO:0007669"/>
    <property type="project" value="UniProtKB-SubCell"/>
</dbReference>
<evidence type="ECO:0000256" key="2">
    <source>
        <dbReference type="ARBA" id="ARBA00008661"/>
    </source>
</evidence>
<dbReference type="GeneID" id="111602293"/>
<dbReference type="Gene3D" id="3.90.550.50">
    <property type="match status" value="1"/>
</dbReference>
<dbReference type="GO" id="GO:0012505">
    <property type="term" value="C:endomembrane system"/>
    <property type="evidence" value="ECO:0007669"/>
    <property type="project" value="UniProtKB-SubCell"/>
</dbReference>
<reference evidence="13" key="1">
    <citation type="submission" date="2025-08" db="UniProtKB">
        <authorList>
            <consortium name="RefSeq"/>
        </authorList>
    </citation>
    <scope>IDENTIFICATION</scope>
    <source>
        <strain evidence="13">15085-1641.00</strain>
        <tissue evidence="13">Whole body</tissue>
    </source>
</reference>
<keyword evidence="4" id="KW-0808">Transferase</keyword>
<dbReference type="OMA" id="PTWFPYP"/>
<keyword evidence="3" id="KW-0328">Glycosyltransferase</keyword>
<gene>
    <name evidence="13" type="primary">LOC111602293</name>
</gene>
<protein>
    <submittedName>
        <fullName evidence="13">Beta-1,3-glucosyltransferase</fullName>
    </submittedName>
</protein>
<keyword evidence="10" id="KW-0732">Signal</keyword>
<keyword evidence="12" id="KW-1185">Reference proteome</keyword>
<evidence type="ECO:0000256" key="3">
    <source>
        <dbReference type="ARBA" id="ARBA00022676"/>
    </source>
</evidence>
<feature type="domain" description="Fringe-like glycosyltransferase" evidence="11">
    <location>
        <begin position="296"/>
        <end position="501"/>
    </location>
</feature>
<dbReference type="GO" id="GO:0016757">
    <property type="term" value="F:glycosyltransferase activity"/>
    <property type="evidence" value="ECO:0007669"/>
    <property type="project" value="UniProtKB-KW"/>
</dbReference>
<dbReference type="RefSeq" id="XP_023175062.2">
    <property type="nucleotide sequence ID" value="XM_023319294.2"/>
</dbReference>
<evidence type="ECO:0000256" key="1">
    <source>
        <dbReference type="ARBA" id="ARBA00004606"/>
    </source>
</evidence>
<organism evidence="12 13">
    <name type="scientific">Drosophila hydei</name>
    <name type="common">Fruit fly</name>
    <dbReference type="NCBI Taxonomy" id="7224"/>
    <lineage>
        <taxon>Eukaryota</taxon>
        <taxon>Metazoa</taxon>
        <taxon>Ecdysozoa</taxon>
        <taxon>Arthropoda</taxon>
        <taxon>Hexapoda</taxon>
        <taxon>Insecta</taxon>
        <taxon>Pterygota</taxon>
        <taxon>Neoptera</taxon>
        <taxon>Endopterygota</taxon>
        <taxon>Diptera</taxon>
        <taxon>Brachycera</taxon>
        <taxon>Muscomorpha</taxon>
        <taxon>Ephydroidea</taxon>
        <taxon>Drosophilidae</taxon>
        <taxon>Drosophila</taxon>
    </lineage>
</organism>
<dbReference type="KEGG" id="dhe:111602293"/>
<evidence type="ECO:0000256" key="4">
    <source>
        <dbReference type="ARBA" id="ARBA00022679"/>
    </source>
</evidence>
<keyword evidence="6" id="KW-0735">Signal-anchor</keyword>
<evidence type="ECO:0000256" key="8">
    <source>
        <dbReference type="ARBA" id="ARBA00023136"/>
    </source>
</evidence>
<dbReference type="FunFam" id="3.90.550.50:FF:000008">
    <property type="entry name" value="Beta-1,3-glucosyltransferase"/>
    <property type="match status" value="1"/>
</dbReference>
<evidence type="ECO:0000313" key="12">
    <source>
        <dbReference type="Proteomes" id="UP000504633"/>
    </source>
</evidence>
<evidence type="ECO:0000256" key="6">
    <source>
        <dbReference type="ARBA" id="ARBA00022968"/>
    </source>
</evidence>
<feature type="signal peptide" evidence="10">
    <location>
        <begin position="1"/>
        <end position="22"/>
    </location>
</feature>
<evidence type="ECO:0000256" key="10">
    <source>
        <dbReference type="SAM" id="SignalP"/>
    </source>
</evidence>
<comment type="similarity">
    <text evidence="2">Belongs to the glycosyltransferase 31 family.</text>
</comment>
<evidence type="ECO:0000256" key="7">
    <source>
        <dbReference type="ARBA" id="ARBA00022989"/>
    </source>
</evidence>
<dbReference type="Pfam" id="PF02434">
    <property type="entry name" value="Fringe"/>
    <property type="match status" value="1"/>
</dbReference>
<keyword evidence="7" id="KW-1133">Transmembrane helix</keyword>
<sequence>MQLKPSLKILLFLTCFVHLCNGSEILLLISCPQQAAEHCRALRENLREQQISEAIPTDYNYAIKVHIMHELFNYWTLLDALPYLRGKTRLLNANTDWIIWCQHNTHVASLRGLLDQLQQRDAQELAYYGHALYDAEATIVHHFANYKDPTWFPYPMLTAGVVFTGALLRSLVELVAVNAPNATRHSEFAIDAAHELARFIFDNIAPADDGGSSSGSGSRSNNIDISISKDDDDFVDMLQRKIILKSADYICPWARVSPAWSLASLETTAKESSPVSCVLHAKPEMAAGNAMHCVHTTGAHIYFAIKTCAKFHKERIPIIERTWAPDAIRRKYYSDVADDGIPTIGTGLPNVPTGHCAKTLAILQLSLKDINELTDIRWLMLVDDDTLLSVPRLSGLLSCYNHTDHIYLGERYGYRLYAADGFNYHTGGAGIVLSVPLLRLVVQRCSCPTASAPDDMILGYCLQALGVTATHVPALHQARPQDYAPELLQLNAPISFHKYWHTTPEHTYKRWLGGALGNASSGHATTKDRRDAPLALNELLQLTNLAAGLEGSAKHLDL</sequence>
<dbReference type="PANTHER" id="PTHR10811">
    <property type="entry name" value="FRINGE-RELATED"/>
    <property type="match status" value="1"/>
</dbReference>
<evidence type="ECO:0000259" key="11">
    <source>
        <dbReference type="Pfam" id="PF02434"/>
    </source>
</evidence>
<dbReference type="OrthoDB" id="421979at2759"/>
<name>A0A6J1MDJ5_DROHY</name>
<dbReference type="Proteomes" id="UP000504633">
    <property type="component" value="Unplaced"/>
</dbReference>
<evidence type="ECO:0000313" key="13">
    <source>
        <dbReference type="RefSeq" id="XP_023175062.2"/>
    </source>
</evidence>
<evidence type="ECO:0000256" key="5">
    <source>
        <dbReference type="ARBA" id="ARBA00022692"/>
    </source>
</evidence>
<keyword evidence="8" id="KW-0472">Membrane</keyword>
<accession>A0A6J1MDJ5</accession>
<feature type="chain" id="PRO_5026824907" evidence="10">
    <location>
        <begin position="23"/>
        <end position="558"/>
    </location>
</feature>
<comment type="subcellular location">
    <subcellularLocation>
        <location evidence="9">Endomembrane system</location>
        <topology evidence="9">Single-pass membrane protein</topology>
    </subcellularLocation>
    <subcellularLocation>
        <location evidence="1">Membrane</location>
        <topology evidence="1">Single-pass type II membrane protein</topology>
    </subcellularLocation>
</comment>
<keyword evidence="5" id="KW-0812">Transmembrane</keyword>